<accession>A0AA88ABT6</accession>
<dbReference type="GO" id="GO:0005783">
    <property type="term" value="C:endoplasmic reticulum"/>
    <property type="evidence" value="ECO:0007669"/>
    <property type="project" value="TreeGrafter"/>
</dbReference>
<dbReference type="PANTHER" id="PTHR21650">
    <property type="entry name" value="MEMBRALIN/KINETOCHORE PROTEIN NUF2"/>
    <property type="match status" value="1"/>
</dbReference>
<keyword evidence="1" id="KW-0812">Transmembrane</keyword>
<reference evidence="2" key="1">
    <citation type="submission" date="2023-07" db="EMBL/GenBank/DDBJ databases">
        <title>draft genome sequence of fig (Ficus carica).</title>
        <authorList>
            <person name="Takahashi T."/>
            <person name="Nishimura K."/>
        </authorList>
    </citation>
    <scope>NUCLEOTIDE SEQUENCE</scope>
</reference>
<evidence type="ECO:0000256" key="1">
    <source>
        <dbReference type="SAM" id="Phobius"/>
    </source>
</evidence>
<dbReference type="GO" id="GO:0034976">
    <property type="term" value="P:response to endoplasmic reticulum stress"/>
    <property type="evidence" value="ECO:0007669"/>
    <property type="project" value="TreeGrafter"/>
</dbReference>
<keyword evidence="1" id="KW-1133">Transmembrane helix</keyword>
<dbReference type="Proteomes" id="UP001187192">
    <property type="component" value="Unassembled WGS sequence"/>
</dbReference>
<dbReference type="AlphaFoldDB" id="A0AA88ABT6"/>
<keyword evidence="1" id="KW-0472">Membrane</keyword>
<keyword evidence="3" id="KW-1185">Reference proteome</keyword>
<comment type="caution">
    <text evidence="2">The sequence shown here is derived from an EMBL/GenBank/DDBJ whole genome shotgun (WGS) entry which is preliminary data.</text>
</comment>
<evidence type="ECO:0000313" key="2">
    <source>
        <dbReference type="EMBL" id="GMN49475.1"/>
    </source>
</evidence>
<dbReference type="Pfam" id="PF09746">
    <property type="entry name" value="Membralin"/>
    <property type="match status" value="1"/>
</dbReference>
<protein>
    <submittedName>
        <fullName evidence="2">Uncharacterized protein</fullName>
    </submittedName>
</protein>
<sequence length="355" mass="40181">MDPEQTFIRVQERFSQMLTPKVRAALEYLCLIVAITLFCILVVMHANYVQQPGCSSELSGARTAGAQLIQIKITSAGLWSHDETEPTKTDIPDVIPVSDKFEVVNKDGDGLTFSVEKFWLSWIGSSARKGKLTLKFWKSDSELLEHQPDSSTNIQISKSTIDDIVSKVDKEEPRSSFPLSARETFKAALGHFGKKCEPYRHRVKEKKPLAWPLVGAGLAPVACGIHLDLDVPKWLRMLHLDKVNLYAVQFLEKHTKTFEPTYLYTKEKGYFLLPESAKSQHNIRTVNISISARHSCFGNRWQQLLINRFVGYDTILMNTLLSSPGQGYLYNFQTKEFHNLSYVQEPPEGPARFGG</sequence>
<dbReference type="InterPro" id="IPR019144">
    <property type="entry name" value="Membralin"/>
</dbReference>
<dbReference type="EMBL" id="BTGU01000031">
    <property type="protein sequence ID" value="GMN49475.1"/>
    <property type="molecule type" value="Genomic_DNA"/>
</dbReference>
<organism evidence="2 3">
    <name type="scientific">Ficus carica</name>
    <name type="common">Common fig</name>
    <dbReference type="NCBI Taxonomy" id="3494"/>
    <lineage>
        <taxon>Eukaryota</taxon>
        <taxon>Viridiplantae</taxon>
        <taxon>Streptophyta</taxon>
        <taxon>Embryophyta</taxon>
        <taxon>Tracheophyta</taxon>
        <taxon>Spermatophyta</taxon>
        <taxon>Magnoliopsida</taxon>
        <taxon>eudicotyledons</taxon>
        <taxon>Gunneridae</taxon>
        <taxon>Pentapetalae</taxon>
        <taxon>rosids</taxon>
        <taxon>fabids</taxon>
        <taxon>Rosales</taxon>
        <taxon>Moraceae</taxon>
        <taxon>Ficeae</taxon>
        <taxon>Ficus</taxon>
    </lineage>
</organism>
<dbReference type="GO" id="GO:1904294">
    <property type="term" value="P:positive regulation of ERAD pathway"/>
    <property type="evidence" value="ECO:0007669"/>
    <property type="project" value="TreeGrafter"/>
</dbReference>
<feature type="transmembrane region" description="Helical" evidence="1">
    <location>
        <begin position="25"/>
        <end position="46"/>
    </location>
</feature>
<evidence type="ECO:0000313" key="3">
    <source>
        <dbReference type="Proteomes" id="UP001187192"/>
    </source>
</evidence>
<dbReference type="PANTHER" id="PTHR21650:SF4">
    <property type="entry name" value="MEMBRALIN"/>
    <property type="match status" value="1"/>
</dbReference>
<proteinExistence type="predicted"/>
<name>A0AA88ABT6_FICCA</name>
<gene>
    <name evidence="2" type="ORF">TIFTF001_018643</name>
</gene>